<dbReference type="GO" id="GO:0005666">
    <property type="term" value="C:RNA polymerase III complex"/>
    <property type="evidence" value="ECO:0007669"/>
    <property type="project" value="InterPro"/>
</dbReference>
<dbReference type="SUPFAM" id="SSF64005">
    <property type="entry name" value="Undecaprenyl diphosphate synthase"/>
    <property type="match status" value="1"/>
</dbReference>
<dbReference type="EMBL" id="OE000587">
    <property type="protein sequence ID" value="CAD7454378.1"/>
    <property type="molecule type" value="Genomic_DNA"/>
</dbReference>
<accession>A0A7R9IAW7</accession>
<evidence type="ECO:0000313" key="6">
    <source>
        <dbReference type="EMBL" id="CAD7454378.1"/>
    </source>
</evidence>
<comment type="subcellular location">
    <subcellularLocation>
        <location evidence="1">Nucleus</location>
    </subcellularLocation>
</comment>
<sequence length="546" mass="61223">MWKGCIGILGYNWNCLQFPTSLLMQMTRIYIARRRDLGVLKKNEAKLFTLLSDLRNCELGNIVLGKNTLLNGVVKKNGITSLNKFQVNILSWRDGRGGLVDITSRLCRLVKTAEVKSCEIDQDLVGSLIQSEVNIPDPDLAIYCGKTCSTFGLLPWQIRVTEFLHLPTHHNINVKEFVSLLDRFGCCEQRFGKGSRDLSFNSLRGGKNNSIPDVKPRKVYTPNLNVQRNKNKNDIKVESGSPTRGKNFQNRGRGEYRGRGRGRANTLIQSSGGVFSEGAVGEQKGIRERGGQRNESTGGREAKFLPKPKLNLQHSLKFDKEEEDLKLSELLRDNFIDDPTLQPDLSNSPVQLPVLKIVKLKKELKDENEVEKPKNEIYVGGVKIKQEKKENFDIEQKDIKPLKKEGDVSEFFENKEPQLLLLQLPDCLPGLKPDDQAVRGPARPSTVAKTSTENPPEAEEMNCTLHTLPEGLLGKVQILKSGRVRILMGENVLYVEKGTDISFKQDLVAVDLDEGTHGGKMISLGPVKARLICSPDWENMLEKSQI</sequence>
<feature type="compositionally biased region" description="Basic and acidic residues" evidence="5">
    <location>
        <begin position="284"/>
        <end position="303"/>
    </location>
</feature>
<evidence type="ECO:0000256" key="5">
    <source>
        <dbReference type="SAM" id="MobiDB-lite"/>
    </source>
</evidence>
<evidence type="ECO:0000256" key="1">
    <source>
        <dbReference type="ARBA" id="ARBA00004123"/>
    </source>
</evidence>
<feature type="region of interest" description="Disordered" evidence="5">
    <location>
        <begin position="434"/>
        <end position="457"/>
    </location>
</feature>
<proteinExistence type="predicted"/>
<dbReference type="GO" id="GO:0042797">
    <property type="term" value="P:tRNA transcription by RNA polymerase III"/>
    <property type="evidence" value="ECO:0007669"/>
    <property type="project" value="TreeGrafter"/>
</dbReference>
<feature type="compositionally biased region" description="Polar residues" evidence="5">
    <location>
        <begin position="198"/>
        <end position="211"/>
    </location>
</feature>
<evidence type="ECO:0000256" key="2">
    <source>
        <dbReference type="ARBA" id="ARBA00022478"/>
    </source>
</evidence>
<feature type="compositionally biased region" description="Polar residues" evidence="5">
    <location>
        <begin position="240"/>
        <end position="250"/>
    </location>
</feature>
<dbReference type="AlphaFoldDB" id="A0A7R9IAW7"/>
<keyword evidence="3" id="KW-0804">Transcription</keyword>
<evidence type="ECO:0000256" key="4">
    <source>
        <dbReference type="ARBA" id="ARBA00023242"/>
    </source>
</evidence>
<keyword evidence="4" id="KW-0539">Nucleus</keyword>
<dbReference type="InterPro" id="IPR007811">
    <property type="entry name" value="RPC4"/>
</dbReference>
<name>A0A7R9IAW7_9NEOP</name>
<feature type="region of interest" description="Disordered" evidence="5">
    <location>
        <begin position="226"/>
        <end position="266"/>
    </location>
</feature>
<dbReference type="Pfam" id="PF05132">
    <property type="entry name" value="RNA_pol_Rpc4"/>
    <property type="match status" value="1"/>
</dbReference>
<protein>
    <submittedName>
        <fullName evidence="6">Uncharacterized protein</fullName>
    </submittedName>
</protein>
<keyword evidence="2" id="KW-0240">DNA-directed RNA polymerase</keyword>
<organism evidence="6">
    <name type="scientific">Timema tahoe</name>
    <dbReference type="NCBI Taxonomy" id="61484"/>
    <lineage>
        <taxon>Eukaryota</taxon>
        <taxon>Metazoa</taxon>
        <taxon>Ecdysozoa</taxon>
        <taxon>Arthropoda</taxon>
        <taxon>Hexapoda</taxon>
        <taxon>Insecta</taxon>
        <taxon>Pterygota</taxon>
        <taxon>Neoptera</taxon>
        <taxon>Polyneoptera</taxon>
        <taxon>Phasmatodea</taxon>
        <taxon>Timematodea</taxon>
        <taxon>Timematoidea</taxon>
        <taxon>Timematidae</taxon>
        <taxon>Timema</taxon>
    </lineage>
</organism>
<feature type="region of interest" description="Disordered" evidence="5">
    <location>
        <begin position="198"/>
        <end position="217"/>
    </location>
</feature>
<dbReference type="GO" id="GO:0003677">
    <property type="term" value="F:DNA binding"/>
    <property type="evidence" value="ECO:0007669"/>
    <property type="project" value="InterPro"/>
</dbReference>
<dbReference type="GO" id="GO:0016765">
    <property type="term" value="F:transferase activity, transferring alkyl or aryl (other than methyl) groups"/>
    <property type="evidence" value="ECO:0007669"/>
    <property type="project" value="InterPro"/>
</dbReference>
<gene>
    <name evidence="6" type="ORF">TTEB3V08_LOCUS2484</name>
</gene>
<dbReference type="PANTHER" id="PTHR13408:SF0">
    <property type="entry name" value="DNA-DIRECTED RNA POLYMERASE III SUBUNIT RPC4"/>
    <property type="match status" value="1"/>
</dbReference>
<evidence type="ECO:0000256" key="3">
    <source>
        <dbReference type="ARBA" id="ARBA00023163"/>
    </source>
</evidence>
<dbReference type="Gene3D" id="3.40.1180.10">
    <property type="entry name" value="Decaprenyl diphosphate synthase-like"/>
    <property type="match status" value="1"/>
</dbReference>
<dbReference type="InterPro" id="IPR036424">
    <property type="entry name" value="UPP_synth-like_sf"/>
</dbReference>
<reference evidence="6" key="1">
    <citation type="submission" date="2020-11" db="EMBL/GenBank/DDBJ databases">
        <authorList>
            <person name="Tran Van P."/>
        </authorList>
    </citation>
    <scope>NUCLEOTIDE SEQUENCE</scope>
</reference>
<dbReference type="PANTHER" id="PTHR13408">
    <property type="entry name" value="DNA-DIRECTED RNA POLYMERASE III"/>
    <property type="match status" value="1"/>
</dbReference>
<feature type="region of interest" description="Disordered" evidence="5">
    <location>
        <begin position="281"/>
        <end position="303"/>
    </location>
</feature>